<keyword evidence="2" id="KW-1185">Reference proteome</keyword>
<comment type="caution">
    <text evidence="1">The sequence shown here is derived from an EMBL/GenBank/DDBJ whole genome shotgun (WGS) entry which is preliminary data.</text>
</comment>
<reference evidence="1 2" key="1">
    <citation type="journal article" date="2021" name="BMC Biol.">
        <title>Horizontally acquired antibacterial genes associated with adaptive radiation of ladybird beetles.</title>
        <authorList>
            <person name="Li H.S."/>
            <person name="Tang X.F."/>
            <person name="Huang Y.H."/>
            <person name="Xu Z.Y."/>
            <person name="Chen M.L."/>
            <person name="Du X.Y."/>
            <person name="Qiu B.Y."/>
            <person name="Chen P.T."/>
            <person name="Zhang W."/>
            <person name="Slipinski A."/>
            <person name="Escalona H.E."/>
            <person name="Waterhouse R.M."/>
            <person name="Zwick A."/>
            <person name="Pang H."/>
        </authorList>
    </citation>
    <scope>NUCLEOTIDE SEQUENCE [LARGE SCALE GENOMIC DNA]</scope>
    <source>
        <strain evidence="1">SYSU2018</strain>
    </source>
</reference>
<protein>
    <recommendedName>
        <fullName evidence="3">Endonuclease/exonuclease/phosphatase domain-containing protein</fullName>
    </recommendedName>
</protein>
<dbReference type="AlphaFoldDB" id="A0ABD2NRP6"/>
<name>A0ABD2NRP6_9CUCU</name>
<evidence type="ECO:0000313" key="2">
    <source>
        <dbReference type="Proteomes" id="UP001516400"/>
    </source>
</evidence>
<dbReference type="Proteomes" id="UP001516400">
    <property type="component" value="Unassembled WGS sequence"/>
</dbReference>
<evidence type="ECO:0000313" key="1">
    <source>
        <dbReference type="EMBL" id="KAL3281388.1"/>
    </source>
</evidence>
<sequence length="143" mass="16872">MILRNGFQTHNEIDRDFPTRIDKRTDRKSIIDHVISDMSIDPLTLIDHSLSDHRLITFTIKLPSHSNPKKQLYETKQVNYGKLQNELQSKLKCMKQEEMNFDKLTEIITEETLKCTTVRTRNHTTNNSEGWFMGTERTHQGKR</sequence>
<gene>
    <name evidence="1" type="ORF">HHI36_004598</name>
</gene>
<accession>A0ABD2NRP6</accession>
<organism evidence="1 2">
    <name type="scientific">Cryptolaemus montrouzieri</name>
    <dbReference type="NCBI Taxonomy" id="559131"/>
    <lineage>
        <taxon>Eukaryota</taxon>
        <taxon>Metazoa</taxon>
        <taxon>Ecdysozoa</taxon>
        <taxon>Arthropoda</taxon>
        <taxon>Hexapoda</taxon>
        <taxon>Insecta</taxon>
        <taxon>Pterygota</taxon>
        <taxon>Neoptera</taxon>
        <taxon>Endopterygota</taxon>
        <taxon>Coleoptera</taxon>
        <taxon>Polyphaga</taxon>
        <taxon>Cucujiformia</taxon>
        <taxon>Coccinelloidea</taxon>
        <taxon>Coccinellidae</taxon>
        <taxon>Scymninae</taxon>
        <taxon>Scymnini</taxon>
        <taxon>Cryptolaemus</taxon>
    </lineage>
</organism>
<dbReference type="EMBL" id="JABFTP020000144">
    <property type="protein sequence ID" value="KAL3281388.1"/>
    <property type="molecule type" value="Genomic_DNA"/>
</dbReference>
<evidence type="ECO:0008006" key="3">
    <source>
        <dbReference type="Google" id="ProtNLM"/>
    </source>
</evidence>
<proteinExistence type="predicted"/>